<keyword evidence="2 11" id="KW-0813">Transport</keyword>
<evidence type="ECO:0000256" key="11">
    <source>
        <dbReference type="PROSITE-ProRule" id="PRU01360"/>
    </source>
</evidence>
<evidence type="ECO:0000256" key="5">
    <source>
        <dbReference type="ARBA" id="ARBA00022692"/>
    </source>
</evidence>
<keyword evidence="4" id="KW-0410">Iron transport</keyword>
<dbReference type="SUPFAM" id="SSF56935">
    <property type="entry name" value="Porins"/>
    <property type="match status" value="1"/>
</dbReference>
<sequence length="757" mass="84247">MFAAIAAASVGLSAPTVVNAQAGVLEEITVTARKREESMQDVGLAVSALSETEIQRQFVRDIQDLANIAPNVIIDDTGQGPGGTAAIYIRGVGIADLEKNFDPAVGVSVDGVFIGSTAGALMRGIDIASVEVLRGPQGTLFGRNTVGGIINITRTQPTGELGGRFRAGIENYDTWYMDGVFNFAVTDELAVKLTASKRDQGEGYYDNVTRRGDQGRQDYEQLGANFLWNPTDTLELEYSYIRERLDQDTPPLVNATRPDQLFCTVYGYCSPNNDTTITGDRRAVAGGGGEPPTAPALETNVTLRDQLNDNFMTAFFDTDTHIVEARWDVNDALKFDYIFGRWESDEDSLQDWDGTPDLLYHTRRPGEWKQDSHELRLTWDDGGAFSMVGGLFVWDSEYESRMRSYIGFLDIINGAPGDPTFTSLIADIPQTTVQKTDSIAGFFEADYRFTDKWTLTLGGRYTEDEKESQQYGEVDTVNEAEGRTSHPQEKWDEFTPKVGLRYNVDDNIMLYGTYSRGYRAGGFNGRVASVVEAFEPYDPETIDNYEIGIKSELLDRRLRLNATIFNMDYKDKQEELQLPSTETDTGQKTVVANPSTATIQGIELEAMAYVNENLSIRANLGYLDSSYDDFVFTDSEGTIVDFSNFEFRRAPEFTGTVDATYEWDVAGGNAWARASYRYIGEHFTNATNNEELKNDSQGIVDASINYSINNVQLSLFGRNLTDEDGYTHGYEVAGLWSYASTRPPRTYGLEVVYNFNN</sequence>
<gene>
    <name evidence="15" type="ORF">CWI75_15080</name>
</gene>
<reference evidence="16" key="1">
    <citation type="submission" date="2017-11" db="EMBL/GenBank/DDBJ databases">
        <title>The draft genome sequence of Chromatocurvus sp. F02.</title>
        <authorList>
            <person name="Du Z.-J."/>
            <person name="Chang Y.-Q."/>
        </authorList>
    </citation>
    <scope>NUCLEOTIDE SEQUENCE [LARGE SCALE GENOMIC DNA]</scope>
    <source>
        <strain evidence="16">F02</strain>
    </source>
</reference>
<dbReference type="InterPro" id="IPR036942">
    <property type="entry name" value="Beta-barrel_TonB_sf"/>
</dbReference>
<dbReference type="PANTHER" id="PTHR32552">
    <property type="entry name" value="FERRICHROME IRON RECEPTOR-RELATED"/>
    <property type="match status" value="1"/>
</dbReference>
<dbReference type="GO" id="GO:0009279">
    <property type="term" value="C:cell outer membrane"/>
    <property type="evidence" value="ECO:0007669"/>
    <property type="project" value="UniProtKB-SubCell"/>
</dbReference>
<dbReference type="Gene3D" id="2.40.170.20">
    <property type="entry name" value="TonB-dependent receptor, beta-barrel domain"/>
    <property type="match status" value="1"/>
</dbReference>
<dbReference type="Proteomes" id="UP000234845">
    <property type="component" value="Unassembled WGS sequence"/>
</dbReference>
<evidence type="ECO:0000256" key="3">
    <source>
        <dbReference type="ARBA" id="ARBA00022452"/>
    </source>
</evidence>
<dbReference type="PANTHER" id="PTHR32552:SF81">
    <property type="entry name" value="TONB-DEPENDENT OUTER MEMBRANE RECEPTOR"/>
    <property type="match status" value="1"/>
</dbReference>
<keyword evidence="6" id="KW-0408">Iron</keyword>
<dbReference type="Pfam" id="PF07715">
    <property type="entry name" value="Plug"/>
    <property type="match status" value="1"/>
</dbReference>
<feature type="domain" description="TonB-dependent receptor-like beta-barrel" evidence="13">
    <location>
        <begin position="299"/>
        <end position="720"/>
    </location>
</feature>
<comment type="caution">
    <text evidence="15">The sequence shown here is derived from an EMBL/GenBank/DDBJ whole genome shotgun (WGS) entry which is preliminary data.</text>
</comment>
<evidence type="ECO:0000313" key="16">
    <source>
        <dbReference type="Proteomes" id="UP000234845"/>
    </source>
</evidence>
<evidence type="ECO:0000256" key="4">
    <source>
        <dbReference type="ARBA" id="ARBA00022496"/>
    </source>
</evidence>
<evidence type="ECO:0000256" key="7">
    <source>
        <dbReference type="ARBA" id="ARBA00023065"/>
    </source>
</evidence>
<evidence type="ECO:0000256" key="12">
    <source>
        <dbReference type="RuleBase" id="RU003357"/>
    </source>
</evidence>
<evidence type="ECO:0000313" key="15">
    <source>
        <dbReference type="EMBL" id="PLW81602.1"/>
    </source>
</evidence>
<dbReference type="InterPro" id="IPR012910">
    <property type="entry name" value="Plug_dom"/>
</dbReference>
<keyword evidence="3 11" id="KW-1134">Transmembrane beta strand</keyword>
<dbReference type="Pfam" id="PF00593">
    <property type="entry name" value="TonB_dep_Rec_b-barrel"/>
    <property type="match status" value="1"/>
</dbReference>
<keyword evidence="9 11" id="KW-0472">Membrane</keyword>
<protein>
    <submittedName>
        <fullName evidence="15">TonB-dependent receptor</fullName>
    </submittedName>
</protein>
<keyword evidence="15" id="KW-0675">Receptor</keyword>
<dbReference type="EMBL" id="PKLZ01000012">
    <property type="protein sequence ID" value="PLW81602.1"/>
    <property type="molecule type" value="Genomic_DNA"/>
</dbReference>
<comment type="similarity">
    <text evidence="11 12">Belongs to the TonB-dependent receptor family.</text>
</comment>
<keyword evidence="8 12" id="KW-0798">TonB box</keyword>
<evidence type="ECO:0000256" key="6">
    <source>
        <dbReference type="ARBA" id="ARBA00023004"/>
    </source>
</evidence>
<keyword evidence="16" id="KW-1185">Reference proteome</keyword>
<dbReference type="GO" id="GO:0006826">
    <property type="term" value="P:iron ion transport"/>
    <property type="evidence" value="ECO:0007669"/>
    <property type="project" value="UniProtKB-KW"/>
</dbReference>
<comment type="subcellular location">
    <subcellularLocation>
        <location evidence="1 11">Cell outer membrane</location>
        <topology evidence="1 11">Multi-pass membrane protein</topology>
    </subcellularLocation>
</comment>
<dbReference type="PROSITE" id="PS52016">
    <property type="entry name" value="TONB_DEPENDENT_REC_3"/>
    <property type="match status" value="1"/>
</dbReference>
<keyword evidence="10 11" id="KW-0998">Cell outer membrane</keyword>
<dbReference type="AlphaFoldDB" id="A0A2N5XZM7"/>
<dbReference type="OrthoDB" id="7051185at2"/>
<dbReference type="CDD" id="cd01347">
    <property type="entry name" value="ligand_gated_channel"/>
    <property type="match status" value="1"/>
</dbReference>
<keyword evidence="5 11" id="KW-0812">Transmembrane</keyword>
<evidence type="ECO:0000259" key="13">
    <source>
        <dbReference type="Pfam" id="PF00593"/>
    </source>
</evidence>
<evidence type="ECO:0000256" key="1">
    <source>
        <dbReference type="ARBA" id="ARBA00004571"/>
    </source>
</evidence>
<evidence type="ECO:0000256" key="2">
    <source>
        <dbReference type="ARBA" id="ARBA00022448"/>
    </source>
</evidence>
<accession>A0A2N5XZM7</accession>
<organism evidence="15 16">
    <name type="scientific">Kineobactrum sediminis</name>
    <dbReference type="NCBI Taxonomy" id="1905677"/>
    <lineage>
        <taxon>Bacteria</taxon>
        <taxon>Pseudomonadati</taxon>
        <taxon>Pseudomonadota</taxon>
        <taxon>Gammaproteobacteria</taxon>
        <taxon>Cellvibrionales</taxon>
        <taxon>Halieaceae</taxon>
        <taxon>Kineobactrum</taxon>
    </lineage>
</organism>
<feature type="domain" description="TonB-dependent receptor plug" evidence="14">
    <location>
        <begin position="40"/>
        <end position="149"/>
    </location>
</feature>
<dbReference type="InterPro" id="IPR039426">
    <property type="entry name" value="TonB-dep_rcpt-like"/>
</dbReference>
<proteinExistence type="inferred from homology"/>
<name>A0A2N5XZM7_9GAMM</name>
<evidence type="ECO:0000256" key="10">
    <source>
        <dbReference type="ARBA" id="ARBA00023237"/>
    </source>
</evidence>
<evidence type="ECO:0000259" key="14">
    <source>
        <dbReference type="Pfam" id="PF07715"/>
    </source>
</evidence>
<dbReference type="InterPro" id="IPR000531">
    <property type="entry name" value="Beta-barrel_TonB"/>
</dbReference>
<evidence type="ECO:0000256" key="9">
    <source>
        <dbReference type="ARBA" id="ARBA00023136"/>
    </source>
</evidence>
<evidence type="ECO:0000256" key="8">
    <source>
        <dbReference type="ARBA" id="ARBA00023077"/>
    </source>
</evidence>
<keyword evidence="7" id="KW-0406">Ion transport</keyword>